<dbReference type="GO" id="GO:0008270">
    <property type="term" value="F:zinc ion binding"/>
    <property type="evidence" value="ECO:0007669"/>
    <property type="project" value="InterPro"/>
</dbReference>
<dbReference type="Proteomes" id="UP001222027">
    <property type="component" value="Unassembled WGS sequence"/>
</dbReference>
<dbReference type="Pfam" id="PF00194">
    <property type="entry name" value="Carb_anhydrase"/>
    <property type="match status" value="1"/>
</dbReference>
<feature type="compositionally biased region" description="Basic and acidic residues" evidence="1">
    <location>
        <begin position="45"/>
        <end position="55"/>
    </location>
</feature>
<dbReference type="GO" id="GO:0004089">
    <property type="term" value="F:carbonate dehydratase activity"/>
    <property type="evidence" value="ECO:0007669"/>
    <property type="project" value="InterPro"/>
</dbReference>
<sequence>MELHPRSANDVAPANREPEVGAELVPSSSSVDPPAKSSEELVDAWSKKSTREERAACSTEVEMERVAAHAAEESGRERLKRHRVEMAGRVWIPETWGQENRLKDWIDSSVFDSPLVPKGLVSAREALVEACVSSAKFAFVSSHNRALDISCKREEEIASTPIATTFSSSVPLYAPATITKERRKRREATMTYVKPFFCLGIASLLLVSACAHDFIQFGYGGANGPDKWGSLSSEFQLCSQGLHQSPINIIKNATAYNQNLGPLTRDYVSTKASLVHNGFSIELRYQDSAGKAVVDGKNYNLMQMIWHSPSEHLIDGERFPVELQLIHKSDDGSIAVVAILYQYGHPDAFLLQIKDEMEKLAMEQCSADQEAQIPLGVVQTRALKRRTRKYFRYVGSLTTPPCTENVVWNILGKVREMTKEQAISLQAPLSQKYRYNARPVQPLNGRSLQLFDETQRNKKPS</sequence>
<feature type="region of interest" description="Disordered" evidence="1">
    <location>
        <begin position="1"/>
        <end position="61"/>
    </location>
</feature>
<dbReference type="InterPro" id="IPR023561">
    <property type="entry name" value="Carbonic_anhydrase_a-class"/>
</dbReference>
<evidence type="ECO:0000313" key="4">
    <source>
        <dbReference type="Proteomes" id="UP001222027"/>
    </source>
</evidence>
<evidence type="ECO:0000256" key="1">
    <source>
        <dbReference type="SAM" id="MobiDB-lite"/>
    </source>
</evidence>
<keyword evidence="4" id="KW-1185">Reference proteome</keyword>
<dbReference type="CDD" id="cd22645">
    <property type="entry name" value="BIC1_CID"/>
    <property type="match status" value="1"/>
</dbReference>
<evidence type="ECO:0000259" key="2">
    <source>
        <dbReference type="PROSITE" id="PS51144"/>
    </source>
</evidence>
<dbReference type="PANTHER" id="PTHR18952">
    <property type="entry name" value="CARBONIC ANHYDRASE"/>
    <property type="match status" value="1"/>
</dbReference>
<dbReference type="PANTHER" id="PTHR18952:SF236">
    <property type="entry name" value="ALPHA CARBONIC ANHYDRASE 1, CHLOROPLASTIC"/>
    <property type="match status" value="1"/>
</dbReference>
<dbReference type="InterPro" id="IPR041891">
    <property type="entry name" value="Alpha_CA_prokaryot-like"/>
</dbReference>
<dbReference type="Gene3D" id="3.10.200.10">
    <property type="entry name" value="Alpha carbonic anhydrase"/>
    <property type="match status" value="1"/>
</dbReference>
<dbReference type="InterPro" id="IPR001148">
    <property type="entry name" value="CA_dom"/>
</dbReference>
<evidence type="ECO:0000313" key="3">
    <source>
        <dbReference type="EMBL" id="KAJ8464374.1"/>
    </source>
</evidence>
<gene>
    <name evidence="3" type="ORF">OPV22_026926</name>
</gene>
<dbReference type="PROSITE" id="PS51144">
    <property type="entry name" value="ALPHA_CA_2"/>
    <property type="match status" value="1"/>
</dbReference>
<dbReference type="CDD" id="cd03124">
    <property type="entry name" value="alpha_CA_prokaryotic_like"/>
    <property type="match status" value="1"/>
</dbReference>
<dbReference type="SUPFAM" id="SSF51069">
    <property type="entry name" value="Carbonic anhydrase"/>
    <property type="match status" value="1"/>
</dbReference>
<dbReference type="SMART" id="SM01057">
    <property type="entry name" value="Carb_anhydrase"/>
    <property type="match status" value="1"/>
</dbReference>
<reference evidence="3 4" key="1">
    <citation type="submission" date="2022-12" db="EMBL/GenBank/DDBJ databases">
        <title>Chromosome-scale assembly of the Ensete ventricosum genome.</title>
        <authorList>
            <person name="Dussert Y."/>
            <person name="Stocks J."/>
            <person name="Wendawek A."/>
            <person name="Woldeyes F."/>
            <person name="Nichols R.A."/>
            <person name="Borrell J.S."/>
        </authorList>
    </citation>
    <scope>NUCLEOTIDE SEQUENCE [LARGE SCALE GENOMIC DNA]</scope>
    <source>
        <strain evidence="4">cv. Maze</strain>
        <tissue evidence="3">Seeds</tissue>
    </source>
</reference>
<protein>
    <recommendedName>
        <fullName evidence="2">Alpha-carbonic anhydrase domain-containing protein</fullName>
    </recommendedName>
</protein>
<dbReference type="GO" id="GO:0006730">
    <property type="term" value="P:one-carbon metabolic process"/>
    <property type="evidence" value="ECO:0007669"/>
    <property type="project" value="TreeGrafter"/>
</dbReference>
<feature type="compositionally biased region" description="Low complexity" evidence="1">
    <location>
        <begin position="26"/>
        <end position="36"/>
    </location>
</feature>
<proteinExistence type="predicted"/>
<comment type="caution">
    <text evidence="3">The sequence shown here is derived from an EMBL/GenBank/DDBJ whole genome shotgun (WGS) entry which is preliminary data.</text>
</comment>
<accession>A0AAV8PZ05</accession>
<feature type="domain" description="Alpha-carbonic anhydrase" evidence="2">
    <location>
        <begin position="215"/>
        <end position="452"/>
    </location>
</feature>
<name>A0AAV8PZ05_ENSVE</name>
<organism evidence="3 4">
    <name type="scientific">Ensete ventricosum</name>
    <name type="common">Abyssinian banana</name>
    <name type="synonym">Musa ensete</name>
    <dbReference type="NCBI Taxonomy" id="4639"/>
    <lineage>
        <taxon>Eukaryota</taxon>
        <taxon>Viridiplantae</taxon>
        <taxon>Streptophyta</taxon>
        <taxon>Embryophyta</taxon>
        <taxon>Tracheophyta</taxon>
        <taxon>Spermatophyta</taxon>
        <taxon>Magnoliopsida</taxon>
        <taxon>Liliopsida</taxon>
        <taxon>Zingiberales</taxon>
        <taxon>Musaceae</taxon>
        <taxon>Ensete</taxon>
    </lineage>
</organism>
<dbReference type="InterPro" id="IPR036398">
    <property type="entry name" value="CA_dom_sf"/>
</dbReference>
<dbReference type="AlphaFoldDB" id="A0AAV8PZ05"/>
<dbReference type="EMBL" id="JAQQAF010000008">
    <property type="protein sequence ID" value="KAJ8464374.1"/>
    <property type="molecule type" value="Genomic_DNA"/>
</dbReference>